<accession>A0A1J5RNX4</accession>
<dbReference type="Gene3D" id="3.10.450.50">
    <property type="match status" value="1"/>
</dbReference>
<dbReference type="SUPFAM" id="SSF103642">
    <property type="entry name" value="Sec-C motif"/>
    <property type="match status" value="1"/>
</dbReference>
<organism evidence="1">
    <name type="scientific">mine drainage metagenome</name>
    <dbReference type="NCBI Taxonomy" id="410659"/>
    <lineage>
        <taxon>unclassified sequences</taxon>
        <taxon>metagenomes</taxon>
        <taxon>ecological metagenomes</taxon>
    </lineage>
</organism>
<evidence type="ECO:0008006" key="2">
    <source>
        <dbReference type="Google" id="ProtNLM"/>
    </source>
</evidence>
<dbReference type="EMBL" id="MLJW01000266">
    <property type="protein sequence ID" value="OIQ91203.1"/>
    <property type="molecule type" value="Genomic_DNA"/>
</dbReference>
<dbReference type="Pfam" id="PF02810">
    <property type="entry name" value="SEC-C"/>
    <property type="match status" value="1"/>
</dbReference>
<dbReference type="InterPro" id="IPR004027">
    <property type="entry name" value="SEC_C_motif"/>
</dbReference>
<proteinExistence type="predicted"/>
<evidence type="ECO:0000313" key="1">
    <source>
        <dbReference type="EMBL" id="OIQ91203.1"/>
    </source>
</evidence>
<reference evidence="1" key="1">
    <citation type="submission" date="2016-10" db="EMBL/GenBank/DDBJ databases">
        <title>Sequence of Gallionella enrichment culture.</title>
        <authorList>
            <person name="Poehlein A."/>
            <person name="Muehling M."/>
            <person name="Daniel R."/>
        </authorList>
    </citation>
    <scope>NUCLEOTIDE SEQUENCE</scope>
</reference>
<sequence length="181" mass="19951">MVNPRRNDPCPCGSGRKFKKCCGLALAAAIGPAGGPRSCGECTACCDGWLAGTIYGHEMKPGVPCHFVTARGCSIYERRPESPCRNFVCAWAEQNSPFAASFRPDLLGVIIIKTAWRDRDAYLLRSAGRDASAELLAWMQRFSETTGRPFFYEAAGEKFGFGPPAFQQEMLERASRNLPMW</sequence>
<comment type="caution">
    <text evidence="1">The sequence shown here is derived from an EMBL/GenBank/DDBJ whole genome shotgun (WGS) entry which is preliminary data.</text>
</comment>
<protein>
    <recommendedName>
        <fullName evidence="2">SEC-C motif domain protein</fullName>
    </recommendedName>
</protein>
<gene>
    <name evidence="1" type="ORF">GALL_268650</name>
</gene>
<dbReference type="AlphaFoldDB" id="A0A1J5RNX4"/>
<name>A0A1J5RNX4_9ZZZZ</name>